<dbReference type="PROSITE" id="PS51257">
    <property type="entry name" value="PROKAR_LIPOPROTEIN"/>
    <property type="match status" value="1"/>
</dbReference>
<keyword evidence="1" id="KW-1185">Reference proteome</keyword>
<accession>A0A915PL15</accession>
<dbReference type="WBParaSite" id="sdigi.contig133.g4996.t1">
    <property type="protein sequence ID" value="sdigi.contig133.g4996.t1"/>
    <property type="gene ID" value="sdigi.contig133.g4996"/>
</dbReference>
<evidence type="ECO:0000313" key="2">
    <source>
        <dbReference type="WBParaSite" id="sdigi.contig133.g4996.t1"/>
    </source>
</evidence>
<organism evidence="1 2">
    <name type="scientific">Setaria digitata</name>
    <dbReference type="NCBI Taxonomy" id="48799"/>
    <lineage>
        <taxon>Eukaryota</taxon>
        <taxon>Metazoa</taxon>
        <taxon>Ecdysozoa</taxon>
        <taxon>Nematoda</taxon>
        <taxon>Chromadorea</taxon>
        <taxon>Rhabditida</taxon>
        <taxon>Spirurina</taxon>
        <taxon>Spiruromorpha</taxon>
        <taxon>Filarioidea</taxon>
        <taxon>Setariidae</taxon>
        <taxon>Setaria</taxon>
    </lineage>
</organism>
<reference evidence="2" key="1">
    <citation type="submission" date="2022-11" db="UniProtKB">
        <authorList>
            <consortium name="WormBaseParasite"/>
        </authorList>
    </citation>
    <scope>IDENTIFICATION</scope>
</reference>
<proteinExistence type="predicted"/>
<dbReference type="Proteomes" id="UP000887581">
    <property type="component" value="Unplaced"/>
</dbReference>
<protein>
    <submittedName>
        <fullName evidence="2">Uncharacterized protein</fullName>
    </submittedName>
</protein>
<name>A0A915PL15_9BILA</name>
<dbReference type="AlphaFoldDB" id="A0A915PL15"/>
<evidence type="ECO:0000313" key="1">
    <source>
        <dbReference type="Proteomes" id="UP000887581"/>
    </source>
</evidence>
<sequence length="124" mass="13517">MMNNRDQCCTSPPNSPVNLGTSRKYSTCGASFSACDSPPADVDNTCTVGSLGGSLMGRTVACFRGSILFFLEYHGDRQANLLVAKVNWALQENSSKTSQLQLKPEDTTNITASFFVFKCKFKEN</sequence>